<evidence type="ECO:0000313" key="2">
    <source>
        <dbReference type="EMBL" id="KJA21468.1"/>
    </source>
</evidence>
<organism evidence="2 3">
    <name type="scientific">Hypholoma sublateritium (strain FD-334 SS-4)</name>
    <dbReference type="NCBI Taxonomy" id="945553"/>
    <lineage>
        <taxon>Eukaryota</taxon>
        <taxon>Fungi</taxon>
        <taxon>Dikarya</taxon>
        <taxon>Basidiomycota</taxon>
        <taxon>Agaricomycotina</taxon>
        <taxon>Agaricomycetes</taxon>
        <taxon>Agaricomycetidae</taxon>
        <taxon>Agaricales</taxon>
        <taxon>Agaricineae</taxon>
        <taxon>Strophariaceae</taxon>
        <taxon>Hypholoma</taxon>
    </lineage>
</organism>
<proteinExistence type="predicted"/>
<feature type="compositionally biased region" description="Low complexity" evidence="1">
    <location>
        <begin position="154"/>
        <end position="191"/>
    </location>
</feature>
<accession>A0A0D2MD65</accession>
<feature type="region of interest" description="Disordered" evidence="1">
    <location>
        <begin position="154"/>
        <end position="237"/>
    </location>
</feature>
<dbReference type="Proteomes" id="UP000054270">
    <property type="component" value="Unassembled WGS sequence"/>
</dbReference>
<name>A0A0D2MD65_HYPSF</name>
<protein>
    <submittedName>
        <fullName evidence="2">Uncharacterized protein</fullName>
    </submittedName>
</protein>
<keyword evidence="3" id="KW-1185">Reference proteome</keyword>
<evidence type="ECO:0000313" key="3">
    <source>
        <dbReference type="Proteomes" id="UP000054270"/>
    </source>
</evidence>
<dbReference type="EMBL" id="KN817558">
    <property type="protein sequence ID" value="KJA21468.1"/>
    <property type="molecule type" value="Genomic_DNA"/>
</dbReference>
<gene>
    <name evidence="2" type="ORF">HYPSUDRAFT_203022</name>
</gene>
<dbReference type="AlphaFoldDB" id="A0A0D2MD65"/>
<evidence type="ECO:0000256" key="1">
    <source>
        <dbReference type="SAM" id="MobiDB-lite"/>
    </source>
</evidence>
<reference evidence="3" key="1">
    <citation type="submission" date="2014-04" db="EMBL/GenBank/DDBJ databases">
        <title>Evolutionary Origins and Diversification of the Mycorrhizal Mutualists.</title>
        <authorList>
            <consortium name="DOE Joint Genome Institute"/>
            <consortium name="Mycorrhizal Genomics Consortium"/>
            <person name="Kohler A."/>
            <person name="Kuo A."/>
            <person name="Nagy L.G."/>
            <person name="Floudas D."/>
            <person name="Copeland A."/>
            <person name="Barry K.W."/>
            <person name="Cichocki N."/>
            <person name="Veneault-Fourrey C."/>
            <person name="LaButti K."/>
            <person name="Lindquist E.A."/>
            <person name="Lipzen A."/>
            <person name="Lundell T."/>
            <person name="Morin E."/>
            <person name="Murat C."/>
            <person name="Riley R."/>
            <person name="Ohm R."/>
            <person name="Sun H."/>
            <person name="Tunlid A."/>
            <person name="Henrissat B."/>
            <person name="Grigoriev I.V."/>
            <person name="Hibbett D.S."/>
            <person name="Martin F."/>
        </authorList>
    </citation>
    <scope>NUCLEOTIDE SEQUENCE [LARGE SCALE GENOMIC DNA]</scope>
    <source>
        <strain evidence="3">FD-334 SS-4</strain>
    </source>
</reference>
<sequence length="237" mass="24455">MSFTAPAFDTAPAAVEPIAPHPAADPAPPGAASNQAIFQDANDTTTFVNLAGGHETMRTTVRTRIYVAADGGPPIMVRDTTNVVTTVTREVLRGGVVGDFDFDTDSESDAAMAISSSDSLPEHPLRALALAYRAGHPSEVPASRTTTTTFAAVAGPSTGRSTAATGSSSRARAGIAGPSRNGRNNRSAAATRVRRRTFIGPLTEPIYVPSSGEDNNDNEDVGKGKGKACSRDDDAAL</sequence>